<sequence>PTLVRGTVSRILYYRGCFNPPHRGHMDALCHAFFRGGHDLNLIAAYIYPVKDSAVQHKMGALESAFTLPREQRIALWNSDNLSGGWHWCHGDPSRGDNEFQRALEEECSRDGFDIEFVCLTGPDWVGSSSYYGKNIVCGSRERAAFINDTTFKFEAVKEWNQHQWHEWEHLLRSHTQALNPIRQCFYHKDDPNRWIRFILTRTLDSEPTDMSSSRIRSIIWNANGIKDFLRQLDGFALHPELLLQFIKQL</sequence>
<protein>
    <submittedName>
        <fullName evidence="1">Uncharacterized protein</fullName>
    </submittedName>
</protein>
<reference evidence="1" key="1">
    <citation type="journal article" date="2020" name="Stud. Mycol.">
        <title>101 Dothideomycetes genomes: a test case for predicting lifestyles and emergence of pathogens.</title>
        <authorList>
            <person name="Haridas S."/>
            <person name="Albert R."/>
            <person name="Binder M."/>
            <person name="Bloem J."/>
            <person name="Labutti K."/>
            <person name="Salamov A."/>
            <person name="Andreopoulos B."/>
            <person name="Baker S."/>
            <person name="Barry K."/>
            <person name="Bills G."/>
            <person name="Bluhm B."/>
            <person name="Cannon C."/>
            <person name="Castanera R."/>
            <person name="Culley D."/>
            <person name="Daum C."/>
            <person name="Ezra D."/>
            <person name="Gonzalez J."/>
            <person name="Henrissat B."/>
            <person name="Kuo A."/>
            <person name="Liang C."/>
            <person name="Lipzen A."/>
            <person name="Lutzoni F."/>
            <person name="Magnuson J."/>
            <person name="Mondo S."/>
            <person name="Nolan M."/>
            <person name="Ohm R."/>
            <person name="Pangilinan J."/>
            <person name="Park H.-J."/>
            <person name="Ramirez L."/>
            <person name="Alfaro M."/>
            <person name="Sun H."/>
            <person name="Tritt A."/>
            <person name="Yoshinaga Y."/>
            <person name="Zwiers L.-H."/>
            <person name="Turgeon B."/>
            <person name="Goodwin S."/>
            <person name="Spatafora J."/>
            <person name="Crous P."/>
            <person name="Grigoriev I."/>
        </authorList>
    </citation>
    <scope>NUCLEOTIDE SEQUENCE</scope>
    <source>
        <strain evidence="1">CBS 123094</strain>
    </source>
</reference>
<evidence type="ECO:0000313" key="1">
    <source>
        <dbReference type="EMBL" id="KAF2006228.1"/>
    </source>
</evidence>
<dbReference type="Proteomes" id="UP000799779">
    <property type="component" value="Unassembled WGS sequence"/>
</dbReference>
<dbReference type="EMBL" id="ML977560">
    <property type="protein sequence ID" value="KAF2006228.1"/>
    <property type="molecule type" value="Genomic_DNA"/>
</dbReference>
<keyword evidence="2" id="KW-1185">Reference proteome</keyword>
<feature type="non-terminal residue" evidence="1">
    <location>
        <position position="1"/>
    </location>
</feature>
<dbReference type="SUPFAM" id="SSF52374">
    <property type="entry name" value="Nucleotidylyl transferase"/>
    <property type="match status" value="1"/>
</dbReference>
<name>A0A6A5WYK2_9PLEO</name>
<feature type="non-terminal residue" evidence="1">
    <location>
        <position position="250"/>
    </location>
</feature>
<gene>
    <name evidence="1" type="ORF">P154DRAFT_417517</name>
</gene>
<dbReference type="InterPro" id="IPR014729">
    <property type="entry name" value="Rossmann-like_a/b/a_fold"/>
</dbReference>
<accession>A0A6A5WYK2</accession>
<dbReference type="OrthoDB" id="3558741at2759"/>
<dbReference type="Gene3D" id="3.40.50.620">
    <property type="entry name" value="HUPs"/>
    <property type="match status" value="1"/>
</dbReference>
<dbReference type="AlphaFoldDB" id="A0A6A5WYK2"/>
<proteinExistence type="predicted"/>
<organism evidence="1 2">
    <name type="scientific">Amniculicola lignicola CBS 123094</name>
    <dbReference type="NCBI Taxonomy" id="1392246"/>
    <lineage>
        <taxon>Eukaryota</taxon>
        <taxon>Fungi</taxon>
        <taxon>Dikarya</taxon>
        <taxon>Ascomycota</taxon>
        <taxon>Pezizomycotina</taxon>
        <taxon>Dothideomycetes</taxon>
        <taxon>Pleosporomycetidae</taxon>
        <taxon>Pleosporales</taxon>
        <taxon>Amniculicolaceae</taxon>
        <taxon>Amniculicola</taxon>
    </lineage>
</organism>
<evidence type="ECO:0000313" key="2">
    <source>
        <dbReference type="Proteomes" id="UP000799779"/>
    </source>
</evidence>